<dbReference type="AlphaFoldDB" id="A0ABD3N0U9"/>
<keyword evidence="2" id="KW-1185">Reference proteome</keyword>
<name>A0ABD3N0U9_9STRA</name>
<reference evidence="1 2" key="1">
    <citation type="submission" date="2024-10" db="EMBL/GenBank/DDBJ databases">
        <title>Updated reference genomes for cyclostephanoid diatoms.</title>
        <authorList>
            <person name="Roberts W.R."/>
            <person name="Alverson A.J."/>
        </authorList>
    </citation>
    <scope>NUCLEOTIDE SEQUENCE [LARGE SCALE GENOMIC DNA]</scope>
    <source>
        <strain evidence="1 2">AJA232-27</strain>
    </source>
</reference>
<proteinExistence type="predicted"/>
<sequence length="400" mass="45109">MVSHVHVILCMPPAISPSYIQHNMILMRKSRLLAQCLFLSTLFCQLLASRIIASPLALALFAAPNSSSPSSCLDLDLDLVDVNDCSDHSIVSSPADAVRGGAAVVLGGIRVDNKSRDVILRFLHNTSHNKGTHTKHNVKKLDETFHIQGWRWHFMSLIRDSRRLERLASHLANIIREEEDDDSESVAAGLDALHRAANYVINFNMAGLYRIQSGMFLSFLREHLCDNNSLRRIIHGDDGDDVTAEIDAFRKVVDAIDTYRVQSENIGRELYERAKSASLSKSSFQQKQQLLDDIIHSSKQLVDQLSTMRHIQETLIVPSISRVVPSKVQKSFNNRVLLSLGILESRLHLVGMHDAVWESGEQVEKMAFEKEIPYVARMMIERWRQSLYIPKAGALDYESS</sequence>
<gene>
    <name evidence="1" type="ORF">ACHAWU_005771</name>
</gene>
<accession>A0ABD3N0U9</accession>
<organism evidence="1 2">
    <name type="scientific">Discostella pseudostelligera</name>
    <dbReference type="NCBI Taxonomy" id="259834"/>
    <lineage>
        <taxon>Eukaryota</taxon>
        <taxon>Sar</taxon>
        <taxon>Stramenopiles</taxon>
        <taxon>Ochrophyta</taxon>
        <taxon>Bacillariophyta</taxon>
        <taxon>Coscinodiscophyceae</taxon>
        <taxon>Thalassiosirophycidae</taxon>
        <taxon>Stephanodiscales</taxon>
        <taxon>Stephanodiscaceae</taxon>
        <taxon>Discostella</taxon>
    </lineage>
</organism>
<evidence type="ECO:0000313" key="1">
    <source>
        <dbReference type="EMBL" id="KAL3769723.1"/>
    </source>
</evidence>
<dbReference type="Proteomes" id="UP001530293">
    <property type="component" value="Unassembled WGS sequence"/>
</dbReference>
<protein>
    <submittedName>
        <fullName evidence="1">Uncharacterized protein</fullName>
    </submittedName>
</protein>
<evidence type="ECO:0000313" key="2">
    <source>
        <dbReference type="Proteomes" id="UP001530293"/>
    </source>
</evidence>
<comment type="caution">
    <text evidence="1">The sequence shown here is derived from an EMBL/GenBank/DDBJ whole genome shotgun (WGS) entry which is preliminary data.</text>
</comment>
<dbReference type="EMBL" id="JALLBG020000052">
    <property type="protein sequence ID" value="KAL3769723.1"/>
    <property type="molecule type" value="Genomic_DNA"/>
</dbReference>